<name>A0A9P5XV09_9AGAR</name>
<evidence type="ECO:0000313" key="6">
    <source>
        <dbReference type="Proteomes" id="UP000807353"/>
    </source>
</evidence>
<dbReference type="AlphaFoldDB" id="A0A9P5XV09"/>
<keyword evidence="3" id="KW-0812">Transmembrane</keyword>
<comment type="similarity">
    <text evidence="2">Belongs to the PIGH family.</text>
</comment>
<dbReference type="GO" id="GO:0000506">
    <property type="term" value="C:glycosylphosphatidylinositol-N-acetylglucosaminyltransferase (GPI-GnT) complex"/>
    <property type="evidence" value="ECO:0007669"/>
    <property type="project" value="InterPro"/>
</dbReference>
<gene>
    <name evidence="5" type="ORF">BDZ94DRAFT_1273770</name>
</gene>
<evidence type="ECO:0000256" key="2">
    <source>
        <dbReference type="ARBA" id="ARBA00009610"/>
    </source>
</evidence>
<evidence type="ECO:0000313" key="5">
    <source>
        <dbReference type="EMBL" id="KAF9457229.1"/>
    </source>
</evidence>
<keyword evidence="3" id="KW-0472">Membrane</keyword>
<evidence type="ECO:0000256" key="1">
    <source>
        <dbReference type="ARBA" id="ARBA00004687"/>
    </source>
</evidence>
<dbReference type="Pfam" id="PF10181">
    <property type="entry name" value="PIG-H"/>
    <property type="match status" value="1"/>
</dbReference>
<dbReference type="OrthoDB" id="6256716at2759"/>
<reference evidence="5" key="1">
    <citation type="submission" date="2020-11" db="EMBL/GenBank/DDBJ databases">
        <authorList>
            <consortium name="DOE Joint Genome Institute"/>
            <person name="Ahrendt S."/>
            <person name="Riley R."/>
            <person name="Andreopoulos W."/>
            <person name="Labutti K."/>
            <person name="Pangilinan J."/>
            <person name="Ruiz-Duenas F.J."/>
            <person name="Barrasa J.M."/>
            <person name="Sanchez-Garcia M."/>
            <person name="Camarero S."/>
            <person name="Miyauchi S."/>
            <person name="Serrano A."/>
            <person name="Linde D."/>
            <person name="Babiker R."/>
            <person name="Drula E."/>
            <person name="Ayuso-Fernandez I."/>
            <person name="Pacheco R."/>
            <person name="Padilla G."/>
            <person name="Ferreira P."/>
            <person name="Barriuso J."/>
            <person name="Kellner H."/>
            <person name="Castanera R."/>
            <person name="Alfaro M."/>
            <person name="Ramirez L."/>
            <person name="Pisabarro A.G."/>
            <person name="Kuo A."/>
            <person name="Tritt A."/>
            <person name="Lipzen A."/>
            <person name="He G."/>
            <person name="Yan M."/>
            <person name="Ng V."/>
            <person name="Cullen D."/>
            <person name="Martin F."/>
            <person name="Rosso M.-N."/>
            <person name="Henrissat B."/>
            <person name="Hibbett D."/>
            <person name="Martinez A.T."/>
            <person name="Grigoriev I.V."/>
        </authorList>
    </citation>
    <scope>NUCLEOTIDE SEQUENCE</scope>
    <source>
        <strain evidence="5">CBS 247.69</strain>
    </source>
</reference>
<proteinExistence type="inferred from homology"/>
<keyword evidence="3" id="KW-1133">Transmembrane helix</keyword>
<dbReference type="PANTHER" id="PTHR15231:SF1">
    <property type="entry name" value="PHOSPHATIDYLINOSITOL N-ACETYLGLUCOSAMINYLTRANSFERASE SUBUNIT H"/>
    <property type="match status" value="1"/>
</dbReference>
<evidence type="ECO:0000259" key="4">
    <source>
        <dbReference type="Pfam" id="PF10181"/>
    </source>
</evidence>
<organism evidence="5 6">
    <name type="scientific">Collybia nuda</name>
    <dbReference type="NCBI Taxonomy" id="64659"/>
    <lineage>
        <taxon>Eukaryota</taxon>
        <taxon>Fungi</taxon>
        <taxon>Dikarya</taxon>
        <taxon>Basidiomycota</taxon>
        <taxon>Agaricomycotina</taxon>
        <taxon>Agaricomycetes</taxon>
        <taxon>Agaricomycetidae</taxon>
        <taxon>Agaricales</taxon>
        <taxon>Tricholomatineae</taxon>
        <taxon>Clitocybaceae</taxon>
        <taxon>Collybia</taxon>
    </lineage>
</organism>
<dbReference type="Proteomes" id="UP000807353">
    <property type="component" value="Unassembled WGS sequence"/>
</dbReference>
<dbReference type="InterPro" id="IPR019328">
    <property type="entry name" value="PIGH-H_dom"/>
</dbReference>
<comment type="caution">
    <text evidence="5">The sequence shown here is derived from an EMBL/GenBank/DDBJ whole genome shotgun (WGS) entry which is preliminary data.</text>
</comment>
<dbReference type="PANTHER" id="PTHR15231">
    <property type="entry name" value="PHOSPHATIDYLINOSITOL N-ACETYLGLUCOSAMINYLTRANSFERASE SUBUNIT H"/>
    <property type="match status" value="1"/>
</dbReference>
<dbReference type="InterPro" id="IPR044215">
    <property type="entry name" value="PIG-H"/>
</dbReference>
<dbReference type="GO" id="GO:0006506">
    <property type="term" value="P:GPI anchor biosynthetic process"/>
    <property type="evidence" value="ECO:0007669"/>
    <property type="project" value="InterPro"/>
</dbReference>
<sequence>MPLNLDPVGMTLYRPLHETNPEFSVHLFPGYYEYRVENWRLARDGSGRVIHNVSSFGWVDAFAFIFASILLQSEDRWWLFLAMGILCLIRLWLQCTQVLSESLIILPPHGIQLETRRGLLTMCLSTTRRFIPLVKLHDMIINEGLNGWDICHYLVAIRHTNKDRFSISVAFENILPPHTILLHVYYGAHIELLRKEDT</sequence>
<evidence type="ECO:0000256" key="3">
    <source>
        <dbReference type="SAM" id="Phobius"/>
    </source>
</evidence>
<feature type="domain" description="Phosphatidylinositol N-acetylglucosaminyltransferase subunit H conserved" evidence="4">
    <location>
        <begin position="102"/>
        <end position="171"/>
    </location>
</feature>
<feature type="transmembrane region" description="Helical" evidence="3">
    <location>
        <begin position="77"/>
        <end position="93"/>
    </location>
</feature>
<dbReference type="EMBL" id="MU150381">
    <property type="protein sequence ID" value="KAF9457229.1"/>
    <property type="molecule type" value="Genomic_DNA"/>
</dbReference>
<comment type="pathway">
    <text evidence="1">Glycolipid biosynthesis; glycosylphosphatidylinositol-anchor biosynthesis.</text>
</comment>
<protein>
    <recommendedName>
        <fullName evidence="4">Phosphatidylinositol N-acetylglucosaminyltransferase subunit H conserved domain-containing protein</fullName>
    </recommendedName>
</protein>
<keyword evidence="6" id="KW-1185">Reference proteome</keyword>
<feature type="transmembrane region" description="Helical" evidence="3">
    <location>
        <begin position="49"/>
        <end position="71"/>
    </location>
</feature>
<accession>A0A9P5XV09</accession>